<feature type="domain" description="Prokaryotic E2 family B" evidence="2">
    <location>
        <begin position="41"/>
        <end position="142"/>
    </location>
</feature>
<protein>
    <submittedName>
        <fullName evidence="3">Uncharacterized protein</fullName>
    </submittedName>
</protein>
<dbReference type="InterPro" id="IPR000594">
    <property type="entry name" value="ThiF_NAD_FAD-bd"/>
</dbReference>
<dbReference type="Gene3D" id="3.40.50.720">
    <property type="entry name" value="NAD(P)-binding Rossmann-like Domain"/>
    <property type="match status" value="1"/>
</dbReference>
<dbReference type="SUPFAM" id="SSF69572">
    <property type="entry name" value="Activating enzymes of the ubiquitin-like proteins"/>
    <property type="match status" value="1"/>
</dbReference>
<dbReference type="GO" id="GO:0008641">
    <property type="term" value="F:ubiquitin-like modifier activating enzyme activity"/>
    <property type="evidence" value="ECO:0007669"/>
    <property type="project" value="InterPro"/>
</dbReference>
<dbReference type="InterPro" id="IPR032701">
    <property type="entry name" value="Prok-E2_B_dom"/>
</dbReference>
<dbReference type="AlphaFoldDB" id="A0A6M6DZW3"/>
<gene>
    <name evidence="3" type="ORF">FDZ14_29020</name>
</gene>
<dbReference type="Proteomes" id="UP000501076">
    <property type="component" value="Plasmid pFDU301A"/>
</dbReference>
<dbReference type="Pfam" id="PF14461">
    <property type="entry name" value="Prok-E2_B"/>
    <property type="match status" value="1"/>
</dbReference>
<organism evidence="3 4">
    <name type="scientific">Priestia megaterium</name>
    <name type="common">Bacillus megaterium</name>
    <dbReference type="NCBI Taxonomy" id="1404"/>
    <lineage>
        <taxon>Bacteria</taxon>
        <taxon>Bacillati</taxon>
        <taxon>Bacillota</taxon>
        <taxon>Bacilli</taxon>
        <taxon>Bacillales</taxon>
        <taxon>Bacillaceae</taxon>
        <taxon>Priestia</taxon>
    </lineage>
</organism>
<dbReference type="GO" id="GO:0061503">
    <property type="term" value="F:tRNA threonylcarbamoyladenosine dehydratase"/>
    <property type="evidence" value="ECO:0007669"/>
    <property type="project" value="TreeGrafter"/>
</dbReference>
<keyword evidence="3" id="KW-0614">Plasmid</keyword>
<dbReference type="EMBL" id="CP045273">
    <property type="protein sequence ID" value="QJX80140.1"/>
    <property type="molecule type" value="Genomic_DNA"/>
</dbReference>
<sequence>MTRLINRIKEELDTSKECLIRSFKVLENVDSSKYGYCSDVAEIEIEVNGKPAVLAVGFPDMFPNVLPKFFDVNNEFGHIPHKMPSGFLCFTRSDSLIIDDRYPIDILLHCLKKVICLIEDGVSGRNKLDFIDEFEVYWHTSKSIDNVHLHLDTDNNKLRELDFWWSVVGEGFTVYVGAEKNQSLNNAISQFFGLDINKGFKARCIYFPLKEGTFLMPPTDEDEWDFQTLKTNIFNNLSDQNKKEFLRIAKQKNQNIDVQTEFIVIGIPTHKGATALFGCSLNGHSAKSQHRKKNKVIQQVHPFLIKPKETKLTKLNVKRWHPNFLLNRTGVNTGLKDKHVLVVGVGSVGSEVAMRFAKAGVKKLSLVDPDDMEVENIHRHAIGSNGVYLSLDEYGLVSNPKVLAVKNEINRKYPFTEVKTYWESVKKTLEEGLLSKEQVDLIVVAIGSVNMEMSINQMLHRENNSPPVVYTWVEPLGIGGHTLVTLNGEKQGCYQCLFKEREGEALHNRSAFAKPFQEFSKALTGCGSVFTPYNFLDSERSALMTVDAGIKILMGQLKGNPLLSWKGEDALFLEAGYETTPRYTFSTDELFNSRYLYKDDVCRVCSETGSDSY</sequence>
<evidence type="ECO:0000259" key="2">
    <source>
        <dbReference type="Pfam" id="PF14461"/>
    </source>
</evidence>
<dbReference type="InterPro" id="IPR045886">
    <property type="entry name" value="ThiF/MoeB/HesA"/>
</dbReference>
<accession>A0A6M6DZW3</accession>
<dbReference type="PANTHER" id="PTHR43267">
    <property type="entry name" value="TRNA THREONYLCARBAMOYLADENOSINE DEHYDRATASE"/>
    <property type="match status" value="1"/>
</dbReference>
<dbReference type="PANTHER" id="PTHR43267:SF3">
    <property type="entry name" value="THIF PROTEIN"/>
    <property type="match status" value="1"/>
</dbReference>
<dbReference type="InterPro" id="IPR035985">
    <property type="entry name" value="Ubiquitin-activating_enz"/>
</dbReference>
<dbReference type="Pfam" id="PF00899">
    <property type="entry name" value="ThiF"/>
    <property type="match status" value="1"/>
</dbReference>
<name>A0A6M6DZW3_PRIMG</name>
<evidence type="ECO:0000313" key="3">
    <source>
        <dbReference type="EMBL" id="QJX80140.1"/>
    </source>
</evidence>
<dbReference type="RefSeq" id="WP_171778121.1">
    <property type="nucleotide sequence ID" value="NZ_CP045273.1"/>
</dbReference>
<feature type="domain" description="THIF-type NAD/FAD binding fold" evidence="1">
    <location>
        <begin position="335"/>
        <end position="505"/>
    </location>
</feature>
<proteinExistence type="predicted"/>
<evidence type="ECO:0000259" key="1">
    <source>
        <dbReference type="Pfam" id="PF00899"/>
    </source>
</evidence>
<evidence type="ECO:0000313" key="4">
    <source>
        <dbReference type="Proteomes" id="UP000501076"/>
    </source>
</evidence>
<reference evidence="3 4" key="1">
    <citation type="submission" date="2019-10" db="EMBL/GenBank/DDBJ databases">
        <title>Complete genome sequences for adaption low water activity.</title>
        <authorList>
            <person name="Zhao L."/>
            <person name="Zhong J."/>
        </authorList>
    </citation>
    <scope>NUCLEOTIDE SEQUENCE [LARGE SCALE GENOMIC DNA]</scope>
    <source>
        <strain evidence="3 4">FDU301</strain>
        <plasmid evidence="4">pfdu301a</plasmid>
    </source>
</reference>
<dbReference type="GO" id="GO:0061504">
    <property type="term" value="P:cyclic threonylcarbamoyladenosine biosynthetic process"/>
    <property type="evidence" value="ECO:0007669"/>
    <property type="project" value="TreeGrafter"/>
</dbReference>
<geneLocation type="plasmid" evidence="4">
    <name>pfdu301a</name>
</geneLocation>